<reference evidence="3 4" key="1">
    <citation type="submission" date="2024-01" db="EMBL/GenBank/DDBJ databases">
        <title>Genome assemblies of Stephania.</title>
        <authorList>
            <person name="Yang L."/>
        </authorList>
    </citation>
    <scope>NUCLEOTIDE SEQUENCE [LARGE SCALE GENOMIC DNA]</scope>
    <source>
        <strain evidence="3">QJT</strain>
        <tissue evidence="3">Leaf</tissue>
    </source>
</reference>
<gene>
    <name evidence="3" type="ORF">Sjap_000260</name>
</gene>
<sequence length="140" mass="14934">MNEEGKKKKNNEKKNLFEPGTREVPGSSGRNPGPNRAGPASQAGRWTGQVIVVFMIIVYTSLGNLLTRLVIVCVGQLSADFSASKSKGKETAVADSDESFPGLPNPIMTIEDGVESVLEPITQVGVQAAEKGMDDMIMPE</sequence>
<feature type="region of interest" description="Disordered" evidence="1">
    <location>
        <begin position="1"/>
        <end position="42"/>
    </location>
</feature>
<evidence type="ECO:0000313" key="3">
    <source>
        <dbReference type="EMBL" id="KAK9152780.1"/>
    </source>
</evidence>
<evidence type="ECO:0000313" key="4">
    <source>
        <dbReference type="Proteomes" id="UP001417504"/>
    </source>
</evidence>
<feature type="transmembrane region" description="Helical" evidence="2">
    <location>
        <begin position="50"/>
        <end position="71"/>
    </location>
</feature>
<name>A0AAP0KIN0_9MAGN</name>
<accession>A0AAP0KIN0</accession>
<keyword evidence="2" id="KW-1133">Transmembrane helix</keyword>
<feature type="compositionally biased region" description="Basic and acidic residues" evidence="1">
    <location>
        <begin position="1"/>
        <end position="16"/>
    </location>
</feature>
<evidence type="ECO:0000256" key="2">
    <source>
        <dbReference type="SAM" id="Phobius"/>
    </source>
</evidence>
<dbReference type="Proteomes" id="UP001417504">
    <property type="component" value="Unassembled WGS sequence"/>
</dbReference>
<proteinExistence type="predicted"/>
<keyword evidence="2" id="KW-0472">Membrane</keyword>
<dbReference type="AlphaFoldDB" id="A0AAP0KIN0"/>
<keyword evidence="4" id="KW-1185">Reference proteome</keyword>
<organism evidence="3 4">
    <name type="scientific">Stephania japonica</name>
    <dbReference type="NCBI Taxonomy" id="461633"/>
    <lineage>
        <taxon>Eukaryota</taxon>
        <taxon>Viridiplantae</taxon>
        <taxon>Streptophyta</taxon>
        <taxon>Embryophyta</taxon>
        <taxon>Tracheophyta</taxon>
        <taxon>Spermatophyta</taxon>
        <taxon>Magnoliopsida</taxon>
        <taxon>Ranunculales</taxon>
        <taxon>Menispermaceae</taxon>
        <taxon>Menispermoideae</taxon>
        <taxon>Cissampelideae</taxon>
        <taxon>Stephania</taxon>
    </lineage>
</organism>
<protein>
    <submittedName>
        <fullName evidence="3">Uncharacterized protein</fullName>
    </submittedName>
</protein>
<comment type="caution">
    <text evidence="3">The sequence shown here is derived from an EMBL/GenBank/DDBJ whole genome shotgun (WGS) entry which is preliminary data.</text>
</comment>
<keyword evidence="2" id="KW-0812">Transmembrane</keyword>
<evidence type="ECO:0000256" key="1">
    <source>
        <dbReference type="SAM" id="MobiDB-lite"/>
    </source>
</evidence>
<dbReference type="EMBL" id="JBBNAE010000001">
    <property type="protein sequence ID" value="KAK9152780.1"/>
    <property type="molecule type" value="Genomic_DNA"/>
</dbReference>